<dbReference type="Gene3D" id="1.10.8.1080">
    <property type="match status" value="1"/>
</dbReference>
<evidence type="ECO:0000256" key="3">
    <source>
        <dbReference type="HAMAP-Rule" id="MF_00068"/>
    </source>
</evidence>
<dbReference type="PANTHER" id="PTHR10088">
    <property type="entry name" value="GLUCOKINASE REGULATORY PROTEIN"/>
    <property type="match status" value="1"/>
</dbReference>
<keyword evidence="2 3" id="KW-0119">Carbohydrate metabolism</keyword>
<dbReference type="GO" id="GO:0016803">
    <property type="term" value="F:ether hydrolase activity"/>
    <property type="evidence" value="ECO:0007669"/>
    <property type="project" value="TreeGrafter"/>
</dbReference>
<dbReference type="Gene3D" id="3.40.50.10490">
    <property type="entry name" value="Glucose-6-phosphate isomerase like protein, domain 1"/>
    <property type="match status" value="1"/>
</dbReference>
<protein>
    <recommendedName>
        <fullName evidence="3">N-acetylmuramic acid 6-phosphate etherase</fullName>
        <shortName evidence="3">MurNAc-6-P etherase</shortName>
        <ecNumber evidence="3">4.2.1.126</ecNumber>
    </recommendedName>
    <alternativeName>
        <fullName evidence="3">N-acetylmuramic acid 6-phosphate hydrolase</fullName>
    </alternativeName>
    <alternativeName>
        <fullName evidence="3">N-acetylmuramic acid 6-phosphate lyase</fullName>
    </alternativeName>
</protein>
<keyword evidence="6" id="KW-1185">Reference proteome</keyword>
<dbReference type="PROSITE" id="PS01272">
    <property type="entry name" value="GCKR"/>
    <property type="match status" value="1"/>
</dbReference>
<feature type="domain" description="SIS" evidence="4">
    <location>
        <begin position="86"/>
        <end position="246"/>
    </location>
</feature>
<comment type="similarity">
    <text evidence="3">Belongs to the GCKR-like family. MurNAc-6-P etherase subfamily.</text>
</comment>
<dbReference type="PROSITE" id="PS51464">
    <property type="entry name" value="SIS"/>
    <property type="match status" value="1"/>
</dbReference>
<dbReference type="HAMAP" id="MF_00068">
    <property type="entry name" value="MurQ"/>
    <property type="match status" value="1"/>
</dbReference>
<name>A0AAJ5NF83_9BURK</name>
<comment type="pathway">
    <text evidence="3">Amino-sugar metabolism; N-acetylmuramate degradation.</text>
</comment>
<dbReference type="InterPro" id="IPR040190">
    <property type="entry name" value="MURQ/GCKR"/>
</dbReference>
<dbReference type="GO" id="GO:0009254">
    <property type="term" value="P:peptidoglycan turnover"/>
    <property type="evidence" value="ECO:0007669"/>
    <property type="project" value="UniProtKB-UniRule"/>
</dbReference>
<keyword evidence="1 3" id="KW-0456">Lyase</keyword>
<dbReference type="GO" id="GO:0046348">
    <property type="term" value="P:amino sugar catabolic process"/>
    <property type="evidence" value="ECO:0007669"/>
    <property type="project" value="InterPro"/>
</dbReference>
<dbReference type="InterPro" id="IPR001347">
    <property type="entry name" value="SIS_dom"/>
</dbReference>
<dbReference type="FunFam" id="3.40.50.10490:FF:000014">
    <property type="entry name" value="N-acetylmuramic acid 6-phosphate etherase"/>
    <property type="match status" value="1"/>
</dbReference>
<comment type="catalytic activity">
    <reaction evidence="3">
        <text>N-acetyl-D-muramate 6-phosphate + H2O = N-acetyl-D-glucosamine 6-phosphate + (R)-lactate</text>
        <dbReference type="Rhea" id="RHEA:26410"/>
        <dbReference type="ChEBI" id="CHEBI:15377"/>
        <dbReference type="ChEBI" id="CHEBI:16004"/>
        <dbReference type="ChEBI" id="CHEBI:57513"/>
        <dbReference type="ChEBI" id="CHEBI:58722"/>
        <dbReference type="EC" id="4.2.1.126"/>
    </reaction>
</comment>
<evidence type="ECO:0000259" key="4">
    <source>
        <dbReference type="PROSITE" id="PS51464"/>
    </source>
</evidence>
<gene>
    <name evidence="3 5" type="primary">murQ</name>
    <name evidence="5" type="ORF">BSTAB16_4464</name>
</gene>
<comment type="miscellaneous">
    <text evidence="3">A lyase-type mechanism (elimination/hydration) is suggested for the cleavage of the lactyl ether bond of MurNAc 6-phosphate, with the formation of an alpha,beta-unsaturated aldehyde intermediate with (E)-stereochemistry, followed by the syn addition of water to give product.</text>
</comment>
<evidence type="ECO:0000313" key="5">
    <source>
        <dbReference type="EMBL" id="VBB14275.1"/>
    </source>
</evidence>
<reference evidence="5 6" key="1">
    <citation type="submission" date="2017-11" db="EMBL/GenBank/DDBJ databases">
        <authorList>
            <person name="Seth-Smith MB H."/>
        </authorList>
    </citation>
    <scope>NUCLEOTIDE SEQUENCE [LARGE SCALE GENOMIC DNA]</scope>
    <source>
        <strain evidence="5">E</strain>
    </source>
</reference>
<dbReference type="EC" id="4.2.1.126" evidence="3"/>
<proteinExistence type="inferred from homology"/>
<dbReference type="PANTHER" id="PTHR10088:SF4">
    <property type="entry name" value="GLUCOKINASE REGULATORY PROTEIN"/>
    <property type="match status" value="1"/>
</dbReference>
<feature type="active site" description="Proton donor" evidence="3">
    <location>
        <position position="114"/>
    </location>
</feature>
<evidence type="ECO:0000313" key="6">
    <source>
        <dbReference type="Proteomes" id="UP000268684"/>
    </source>
</evidence>
<dbReference type="Pfam" id="PF22645">
    <property type="entry name" value="GKRP_SIS_N"/>
    <property type="match status" value="1"/>
</dbReference>
<accession>A0AAJ5NF83</accession>
<evidence type="ECO:0000256" key="1">
    <source>
        <dbReference type="ARBA" id="ARBA00023239"/>
    </source>
</evidence>
<comment type="caution">
    <text evidence="3">Lacks conserved residue(s) required for the propagation of feature annotation.</text>
</comment>
<sequence>MVTKIGIAAIYNQCHTNYDRQHFSSNLWSLTMPLDRLITEQPNVFSANLDQLSIEEGVALMNREDAFIAPCVARSLPSIAAGVRAVSQALRAGGRLVYIGAGNSGRIGYLDALECQPTFGMSPQEVVGIVAGGFIGMSEGVEDSAERGQADLEGIALRREDVVVGLSASGRTPYVIGALRHARRIGCSTVSVACNSGSEVGAVADVAIEVDCGPEILAGSTRLKAGTVQKMVCNMLSTLSMVALGKTYGNLMVDLQVHNHKLQLRAQSIVAQAAGVAPDVAAWMLAEAGNRPRIAILMLLAGLSCGEAEALSVEHGGSIHRALQARKPS</sequence>
<dbReference type="Proteomes" id="UP000268684">
    <property type="component" value="Chromosome II"/>
</dbReference>
<comment type="pathway">
    <text evidence="3">Cell wall biogenesis; peptidoglycan recycling.</text>
</comment>
<dbReference type="InterPro" id="IPR005488">
    <property type="entry name" value="Etherase_MurQ"/>
</dbReference>
<dbReference type="NCBIfam" id="TIGR00274">
    <property type="entry name" value="N-acetylmuramic acid 6-phosphate etherase"/>
    <property type="match status" value="1"/>
</dbReference>
<comment type="subunit">
    <text evidence="3">Homodimer.</text>
</comment>
<comment type="function">
    <text evidence="3">Specifically catalyzes the cleavage of the D-lactyl ether substituent of MurNAc 6-phosphate, producing GlcNAc 6-phosphate and D-lactate. Together with AnmK, is also required for the utilization of anhydro-N-acetylmuramic acid (anhMurNAc) either imported from the medium or derived from its own cell wall murein, and thus plays a role in cell wall recycling.</text>
</comment>
<dbReference type="InterPro" id="IPR046348">
    <property type="entry name" value="SIS_dom_sf"/>
</dbReference>
<dbReference type="GO" id="GO:0016835">
    <property type="term" value="F:carbon-oxygen lyase activity"/>
    <property type="evidence" value="ECO:0007669"/>
    <property type="project" value="UniProtKB-UniRule"/>
</dbReference>
<comment type="pathway">
    <text evidence="3">Amino-sugar metabolism; 1,6-anhydro-N-acetylmuramate degradation.</text>
</comment>
<dbReference type="CDD" id="cd05007">
    <property type="entry name" value="SIS_Etherase"/>
    <property type="match status" value="1"/>
</dbReference>
<dbReference type="SUPFAM" id="SSF53697">
    <property type="entry name" value="SIS domain"/>
    <property type="match status" value="1"/>
</dbReference>
<dbReference type="GO" id="GO:0097367">
    <property type="term" value="F:carbohydrate derivative binding"/>
    <property type="evidence" value="ECO:0007669"/>
    <property type="project" value="InterPro"/>
</dbReference>
<dbReference type="EMBL" id="LR025743">
    <property type="protein sequence ID" value="VBB14275.1"/>
    <property type="molecule type" value="Genomic_DNA"/>
</dbReference>
<organism evidence="5 6">
    <name type="scientific">Burkholderia stabilis</name>
    <dbReference type="NCBI Taxonomy" id="95485"/>
    <lineage>
        <taxon>Bacteria</taxon>
        <taxon>Pseudomonadati</taxon>
        <taxon>Pseudomonadota</taxon>
        <taxon>Betaproteobacteria</taxon>
        <taxon>Burkholderiales</taxon>
        <taxon>Burkholderiaceae</taxon>
        <taxon>Burkholderia</taxon>
        <taxon>Burkholderia cepacia complex</taxon>
    </lineage>
</organism>
<dbReference type="GO" id="GO:0097175">
    <property type="term" value="P:1,6-anhydro-N-acetyl-beta-muramic acid catabolic process"/>
    <property type="evidence" value="ECO:0007669"/>
    <property type="project" value="UniProtKB-UniRule"/>
</dbReference>
<dbReference type="InterPro" id="IPR005486">
    <property type="entry name" value="Glucokinase_regulatory_CS"/>
</dbReference>
<dbReference type="NCBIfam" id="NF003915">
    <property type="entry name" value="PRK05441.1"/>
    <property type="match status" value="1"/>
</dbReference>
<dbReference type="AlphaFoldDB" id="A0AAJ5NF83"/>
<dbReference type="NCBIfam" id="NF009222">
    <property type="entry name" value="PRK12570.1"/>
    <property type="match status" value="1"/>
</dbReference>
<evidence type="ECO:0000256" key="2">
    <source>
        <dbReference type="ARBA" id="ARBA00023277"/>
    </source>
</evidence>